<feature type="transmembrane region" description="Helical" evidence="13">
    <location>
        <begin position="207"/>
        <end position="226"/>
    </location>
</feature>
<dbReference type="InterPro" id="IPR013083">
    <property type="entry name" value="Znf_RING/FYVE/PHD"/>
</dbReference>
<evidence type="ECO:0000313" key="15">
    <source>
        <dbReference type="Proteomes" id="UP000887575"/>
    </source>
</evidence>
<dbReference type="PROSITE" id="PS00518">
    <property type="entry name" value="ZF_RING_1"/>
    <property type="match status" value="1"/>
</dbReference>
<evidence type="ECO:0000313" key="16">
    <source>
        <dbReference type="WBParaSite" id="MBELARI_LOCUS21458"/>
    </source>
</evidence>
<dbReference type="Pfam" id="PF06803">
    <property type="entry name" value="DUF1232"/>
    <property type="match status" value="1"/>
</dbReference>
<evidence type="ECO:0000256" key="6">
    <source>
        <dbReference type="ARBA" id="ARBA00022824"/>
    </source>
</evidence>
<organism evidence="15 16">
    <name type="scientific">Mesorhabditis belari</name>
    <dbReference type="NCBI Taxonomy" id="2138241"/>
    <lineage>
        <taxon>Eukaryota</taxon>
        <taxon>Metazoa</taxon>
        <taxon>Ecdysozoa</taxon>
        <taxon>Nematoda</taxon>
        <taxon>Chromadorea</taxon>
        <taxon>Rhabditida</taxon>
        <taxon>Rhabditina</taxon>
        <taxon>Rhabditomorpha</taxon>
        <taxon>Rhabditoidea</taxon>
        <taxon>Rhabditidae</taxon>
        <taxon>Mesorhabditinae</taxon>
        <taxon>Mesorhabditis</taxon>
    </lineage>
</organism>
<dbReference type="GO" id="GO:0008270">
    <property type="term" value="F:zinc ion binding"/>
    <property type="evidence" value="ECO:0007669"/>
    <property type="project" value="UniProtKB-KW"/>
</dbReference>
<dbReference type="InterPro" id="IPR001841">
    <property type="entry name" value="Znf_RING"/>
</dbReference>
<evidence type="ECO:0000256" key="1">
    <source>
        <dbReference type="ARBA" id="ARBA00004477"/>
    </source>
</evidence>
<dbReference type="AlphaFoldDB" id="A0AAF3F508"/>
<dbReference type="Pfam" id="PF13445">
    <property type="entry name" value="zf-RING_UBOX"/>
    <property type="match status" value="1"/>
</dbReference>
<comment type="subcellular location">
    <subcellularLocation>
        <location evidence="1">Endoplasmic reticulum membrane</location>
        <topology evidence="1">Multi-pass membrane protein</topology>
    </subcellularLocation>
</comment>
<feature type="transmembrane region" description="Helical" evidence="13">
    <location>
        <begin position="25"/>
        <end position="43"/>
    </location>
</feature>
<evidence type="ECO:0000256" key="9">
    <source>
        <dbReference type="ARBA" id="ARBA00023136"/>
    </source>
</evidence>
<keyword evidence="3 13" id="KW-0812">Transmembrane</keyword>
<keyword evidence="7" id="KW-0862">Zinc</keyword>
<evidence type="ECO:0000256" key="4">
    <source>
        <dbReference type="ARBA" id="ARBA00022723"/>
    </source>
</evidence>
<evidence type="ECO:0000256" key="10">
    <source>
        <dbReference type="ARBA" id="ARBA00030110"/>
    </source>
</evidence>
<accession>A0AAF3F508</accession>
<dbReference type="Gene3D" id="3.30.40.10">
    <property type="entry name" value="Zinc/RING finger domain, C3HC4 (zinc finger)"/>
    <property type="match status" value="1"/>
</dbReference>
<evidence type="ECO:0000256" key="8">
    <source>
        <dbReference type="ARBA" id="ARBA00022989"/>
    </source>
</evidence>
<feature type="domain" description="RING-type" evidence="14">
    <location>
        <begin position="91"/>
        <end position="135"/>
    </location>
</feature>
<dbReference type="GO" id="GO:0005789">
    <property type="term" value="C:endoplasmic reticulum membrane"/>
    <property type="evidence" value="ECO:0007669"/>
    <property type="project" value="UniProtKB-SubCell"/>
</dbReference>
<feature type="transmembrane region" description="Helical" evidence="13">
    <location>
        <begin position="232"/>
        <end position="254"/>
    </location>
</feature>
<evidence type="ECO:0000256" key="13">
    <source>
        <dbReference type="SAM" id="Phobius"/>
    </source>
</evidence>
<dbReference type="PANTHER" id="PTHR22894">
    <property type="entry name" value="RING-TYPE DOMAIN-CONTAINING PROTEIN"/>
    <property type="match status" value="1"/>
</dbReference>
<dbReference type="WBParaSite" id="MBELARI_LOCUS21458">
    <property type="protein sequence ID" value="MBELARI_LOCUS21458"/>
    <property type="gene ID" value="MBELARI_LOCUS21458"/>
</dbReference>
<dbReference type="InterPro" id="IPR017907">
    <property type="entry name" value="Znf_RING_CS"/>
</dbReference>
<dbReference type="SUPFAM" id="SSF57850">
    <property type="entry name" value="RING/U-box"/>
    <property type="match status" value="1"/>
</dbReference>
<dbReference type="GO" id="GO:0061630">
    <property type="term" value="F:ubiquitin protein ligase activity"/>
    <property type="evidence" value="ECO:0007669"/>
    <property type="project" value="InterPro"/>
</dbReference>
<keyword evidence="8 13" id="KW-1133">Transmembrane helix</keyword>
<dbReference type="PROSITE" id="PS50089">
    <property type="entry name" value="ZF_RING_2"/>
    <property type="match status" value="1"/>
</dbReference>
<sequence>MTLDMETITNYSDEYRLIEGVDNNVTMACFLLVAFTCAIYYAYKKGKELRQSIHPQLVANVDAFRAAEARLDNASAERLREARANNDQIDCPICYTDAKFAVLTNCGHIFCCECIIGYWQHSASPVAPVACAICRTPVTMLLPVNWRFETTDEDDQDALQENNIRLDDYNRRFSGERPWIDYLYDLPVLIPYALQNLADFNGLGTLFRIRIIVCLATAMIYLLAPFDVFPESVYGILGFVDDIFVIFIVLIYFAGIIRDFMAQRGQVQRDPF</sequence>
<evidence type="ECO:0000256" key="12">
    <source>
        <dbReference type="PROSITE-ProRule" id="PRU00175"/>
    </source>
</evidence>
<evidence type="ECO:0000256" key="5">
    <source>
        <dbReference type="ARBA" id="ARBA00022771"/>
    </source>
</evidence>
<evidence type="ECO:0000256" key="3">
    <source>
        <dbReference type="ARBA" id="ARBA00022692"/>
    </source>
</evidence>
<name>A0AAF3F508_9BILA</name>
<dbReference type="SMART" id="SM00184">
    <property type="entry name" value="RING"/>
    <property type="match status" value="1"/>
</dbReference>
<keyword evidence="6" id="KW-0256">Endoplasmic reticulum</keyword>
<keyword evidence="9 13" id="KW-0472">Membrane</keyword>
<proteinExistence type="predicted"/>
<keyword evidence="5 12" id="KW-0863">Zinc-finger</keyword>
<evidence type="ECO:0000256" key="11">
    <source>
        <dbReference type="ARBA" id="ARBA00031107"/>
    </source>
</evidence>
<dbReference type="Proteomes" id="UP000887575">
    <property type="component" value="Unassembled WGS sequence"/>
</dbReference>
<evidence type="ECO:0000256" key="7">
    <source>
        <dbReference type="ARBA" id="ARBA00022833"/>
    </source>
</evidence>
<keyword evidence="15" id="KW-1185">Reference proteome</keyword>
<dbReference type="InterPro" id="IPR027370">
    <property type="entry name" value="Znf-RING_euk"/>
</dbReference>
<dbReference type="PANTHER" id="PTHR22894:SF5">
    <property type="entry name" value="RING-TYPE DOMAIN-CONTAINING PROTEIN"/>
    <property type="match status" value="1"/>
</dbReference>
<reference evidence="16" key="1">
    <citation type="submission" date="2024-02" db="UniProtKB">
        <authorList>
            <consortium name="WormBaseParasite"/>
        </authorList>
    </citation>
    <scope>IDENTIFICATION</scope>
</reference>
<protein>
    <recommendedName>
        <fullName evidence="2">E3 ubiquitin-protein ligase RNF170</fullName>
    </recommendedName>
    <alternativeName>
        <fullName evidence="11">RING finger protein 170</fullName>
    </alternativeName>
    <alternativeName>
        <fullName evidence="10">RING-type E3 ubiquitin transferase RNF170</fullName>
    </alternativeName>
</protein>
<evidence type="ECO:0000256" key="2">
    <source>
        <dbReference type="ARBA" id="ARBA00014068"/>
    </source>
</evidence>
<dbReference type="InterPro" id="IPR010652">
    <property type="entry name" value="DUF1232"/>
</dbReference>
<dbReference type="InterPro" id="IPR038896">
    <property type="entry name" value="RNF170"/>
</dbReference>
<keyword evidence="4" id="KW-0479">Metal-binding</keyword>
<evidence type="ECO:0000259" key="14">
    <source>
        <dbReference type="PROSITE" id="PS50089"/>
    </source>
</evidence>